<dbReference type="AlphaFoldDB" id="A0AAW1T8A4"/>
<dbReference type="EMBL" id="JALJOV010000318">
    <property type="protein sequence ID" value="KAK9864751.1"/>
    <property type="molecule type" value="Genomic_DNA"/>
</dbReference>
<dbReference type="Proteomes" id="UP001485043">
    <property type="component" value="Unassembled WGS sequence"/>
</dbReference>
<protein>
    <submittedName>
        <fullName evidence="1">Uncharacterized protein</fullName>
    </submittedName>
</protein>
<sequence>MPEELLQEICRRSSRNCFSLQWSSWPFVTRVGDGRTAFLQFEADLWAPDPYPALYSLCFTTLGCQSGSSLCSDATESCSLEDRYSALAMAEETAAEYGLMYVLPKYYELAAYRKLKAASCSNGPKFSVVHEADVSLHHLLHSPAWPLAPSIRAGQFKGMPCALKLVNLQRQPLSAAQLWHEIYMLRNPLQDLQGQAVPKLVGFGIIKGKGLAFMIIHTGAQMRELTLY</sequence>
<organism evidence="1 2">
    <name type="scientific">Apatococcus fuscideae</name>
    <dbReference type="NCBI Taxonomy" id="2026836"/>
    <lineage>
        <taxon>Eukaryota</taxon>
        <taxon>Viridiplantae</taxon>
        <taxon>Chlorophyta</taxon>
        <taxon>core chlorophytes</taxon>
        <taxon>Trebouxiophyceae</taxon>
        <taxon>Chlorellales</taxon>
        <taxon>Chlorellaceae</taxon>
        <taxon>Apatococcus</taxon>
    </lineage>
</organism>
<accession>A0AAW1T8A4</accession>
<evidence type="ECO:0000313" key="2">
    <source>
        <dbReference type="Proteomes" id="UP001485043"/>
    </source>
</evidence>
<comment type="caution">
    <text evidence="1">The sequence shown here is derived from an EMBL/GenBank/DDBJ whole genome shotgun (WGS) entry which is preliminary data.</text>
</comment>
<evidence type="ECO:0000313" key="1">
    <source>
        <dbReference type="EMBL" id="KAK9864751.1"/>
    </source>
</evidence>
<reference evidence="1 2" key="1">
    <citation type="journal article" date="2024" name="Nat. Commun.">
        <title>Phylogenomics reveals the evolutionary origins of lichenization in chlorophyte algae.</title>
        <authorList>
            <person name="Puginier C."/>
            <person name="Libourel C."/>
            <person name="Otte J."/>
            <person name="Skaloud P."/>
            <person name="Haon M."/>
            <person name="Grisel S."/>
            <person name="Petersen M."/>
            <person name="Berrin J.G."/>
            <person name="Delaux P.M."/>
            <person name="Dal Grande F."/>
            <person name="Keller J."/>
        </authorList>
    </citation>
    <scope>NUCLEOTIDE SEQUENCE [LARGE SCALE GENOMIC DNA]</scope>
    <source>
        <strain evidence="1 2">SAG 2523</strain>
    </source>
</reference>
<gene>
    <name evidence="1" type="ORF">WJX84_008086</name>
</gene>
<keyword evidence="2" id="KW-1185">Reference proteome</keyword>
<proteinExistence type="predicted"/>
<name>A0AAW1T8A4_9CHLO</name>